<dbReference type="GO" id="GO:0005886">
    <property type="term" value="C:plasma membrane"/>
    <property type="evidence" value="ECO:0007669"/>
    <property type="project" value="UniProtKB-SubCell"/>
</dbReference>
<evidence type="ECO:0000256" key="9">
    <source>
        <dbReference type="SAM" id="Phobius"/>
    </source>
</evidence>
<evidence type="ECO:0000256" key="5">
    <source>
        <dbReference type="ARBA" id="ARBA00022692"/>
    </source>
</evidence>
<dbReference type="Pfam" id="PF02386">
    <property type="entry name" value="TrkH"/>
    <property type="match status" value="1"/>
</dbReference>
<keyword evidence="8 9" id="KW-0472">Membrane</keyword>
<dbReference type="PANTHER" id="PTHR32024">
    <property type="entry name" value="TRK SYSTEM POTASSIUM UPTAKE PROTEIN TRKG-RELATED"/>
    <property type="match status" value="1"/>
</dbReference>
<feature type="transmembrane region" description="Helical" evidence="9">
    <location>
        <begin position="85"/>
        <end position="109"/>
    </location>
</feature>
<keyword evidence="11" id="KW-1185">Reference proteome</keyword>
<evidence type="ECO:0000256" key="7">
    <source>
        <dbReference type="ARBA" id="ARBA00023065"/>
    </source>
</evidence>
<evidence type="ECO:0000313" key="11">
    <source>
        <dbReference type="Proteomes" id="UP000219465"/>
    </source>
</evidence>
<evidence type="ECO:0000256" key="3">
    <source>
        <dbReference type="ARBA" id="ARBA00022448"/>
    </source>
</evidence>
<organism evidence="10 11">
    <name type="scientific">Hoeflea halophila</name>
    <dbReference type="NCBI Taxonomy" id="714899"/>
    <lineage>
        <taxon>Bacteria</taxon>
        <taxon>Pseudomonadati</taxon>
        <taxon>Pseudomonadota</taxon>
        <taxon>Alphaproteobacteria</taxon>
        <taxon>Hyphomicrobiales</taxon>
        <taxon>Rhizobiaceae</taxon>
        <taxon>Hoeflea</taxon>
    </lineage>
</organism>
<evidence type="ECO:0000256" key="6">
    <source>
        <dbReference type="ARBA" id="ARBA00022989"/>
    </source>
</evidence>
<proteinExistence type="inferred from homology"/>
<keyword evidence="3" id="KW-0813">Transport</keyword>
<dbReference type="InterPro" id="IPR003445">
    <property type="entry name" value="Cat_transpt"/>
</dbReference>
<dbReference type="GO" id="GO:0008324">
    <property type="term" value="F:monoatomic cation transmembrane transporter activity"/>
    <property type="evidence" value="ECO:0007669"/>
    <property type="project" value="InterPro"/>
</dbReference>
<evidence type="ECO:0000256" key="4">
    <source>
        <dbReference type="ARBA" id="ARBA00022475"/>
    </source>
</evidence>
<protein>
    <submittedName>
        <fullName evidence="10">Trk system potassium uptake protein TrkH</fullName>
    </submittedName>
</protein>
<keyword evidence="7" id="KW-0406">Ion transport</keyword>
<reference evidence="11" key="1">
    <citation type="submission" date="2017-08" db="EMBL/GenBank/DDBJ databases">
        <authorList>
            <person name="Varghese N."/>
            <person name="Submissions S."/>
        </authorList>
    </citation>
    <scope>NUCLEOTIDE SEQUENCE [LARGE SCALE GENOMIC DNA]</scope>
    <source>
        <strain evidence="11">KCTC 23107</strain>
    </source>
</reference>
<accession>A0A286IAL4</accession>
<keyword evidence="6 9" id="KW-1133">Transmembrane helix</keyword>
<evidence type="ECO:0000256" key="8">
    <source>
        <dbReference type="ARBA" id="ARBA00023136"/>
    </source>
</evidence>
<evidence type="ECO:0000313" key="10">
    <source>
        <dbReference type="EMBL" id="SOE17155.1"/>
    </source>
</evidence>
<feature type="transmembrane region" description="Helical" evidence="9">
    <location>
        <begin position="250"/>
        <end position="270"/>
    </location>
</feature>
<feature type="transmembrane region" description="Helical" evidence="9">
    <location>
        <begin position="53"/>
        <end position="73"/>
    </location>
</feature>
<feature type="transmembrane region" description="Helical" evidence="9">
    <location>
        <begin position="196"/>
        <end position="215"/>
    </location>
</feature>
<sequence length="489" mass="51890">MAIRPASFFRSGATAVMTVARPSVIALTIGKHAPIFAILCLPPGVWALVEGDWYYAAALLIPTLFAAGLYLALRSHPLPDDLRGLEAMMTVALVFLTAAVLTTPAFYVLGMPPVDAFFEAVSGITTTGLTVAQNTESWPFAGHVLRGWMQWCGGLVIATAVLALLLPRGRSARQLGHVDIQQGDRISSTRQQAQQLLSVYGALTLVMTLLTMLVIPDWREALVLTLSAISTAGFSPRADSLASYSPLGQGMVILSCVLGAISLLVFVFVGQGRHRDAWRLGSVQRVLAAVAVMLVVYLVAVVATSQSVELTLYEHALNLISGLTTAGFSTGPVYDAGPALIILLAAMLWGGDAGSTAGGLKLSRLHVCIGAVVHAVRHVRMTEHAVAPLRHEGEPVSTLALVQLLALVLIYLGFAGLLWFHFVAHGYTPLSALFDTISALSTVGLSTGAVGPDMPTDLKLSVAFAMWLGRLEFIAVLALLLPRSWVRAT</sequence>
<dbReference type="Proteomes" id="UP000219465">
    <property type="component" value="Unassembled WGS sequence"/>
</dbReference>
<gene>
    <name evidence="10" type="ORF">SAMN05877838_2046</name>
</gene>
<feature type="transmembrane region" description="Helical" evidence="9">
    <location>
        <begin position="432"/>
        <end position="450"/>
    </location>
</feature>
<dbReference type="OrthoDB" id="8478125at2"/>
<evidence type="ECO:0000256" key="2">
    <source>
        <dbReference type="ARBA" id="ARBA00009137"/>
    </source>
</evidence>
<name>A0A286IAL4_9HYPH</name>
<feature type="transmembrane region" description="Helical" evidence="9">
    <location>
        <begin position="462"/>
        <end position="481"/>
    </location>
</feature>
<feature type="transmembrane region" description="Helical" evidence="9">
    <location>
        <begin position="282"/>
        <end position="303"/>
    </location>
</feature>
<dbReference type="EMBL" id="OCPC01000002">
    <property type="protein sequence ID" value="SOE17155.1"/>
    <property type="molecule type" value="Genomic_DNA"/>
</dbReference>
<keyword evidence="5 9" id="KW-0812">Transmembrane</keyword>
<feature type="transmembrane region" description="Helical" evidence="9">
    <location>
        <begin position="148"/>
        <end position="166"/>
    </location>
</feature>
<evidence type="ECO:0000256" key="1">
    <source>
        <dbReference type="ARBA" id="ARBA00004651"/>
    </source>
</evidence>
<comment type="similarity">
    <text evidence="2">Belongs to the TrkH potassium transport family.</text>
</comment>
<keyword evidence="4" id="KW-1003">Cell membrane</keyword>
<dbReference type="GO" id="GO:0030001">
    <property type="term" value="P:metal ion transport"/>
    <property type="evidence" value="ECO:0007669"/>
    <property type="project" value="UniProtKB-ARBA"/>
</dbReference>
<dbReference type="AlphaFoldDB" id="A0A286IAL4"/>
<dbReference type="PANTHER" id="PTHR32024:SF2">
    <property type="entry name" value="TRK SYSTEM POTASSIUM UPTAKE PROTEIN TRKG-RELATED"/>
    <property type="match status" value="1"/>
</dbReference>
<comment type="subcellular location">
    <subcellularLocation>
        <location evidence="1">Cell membrane</location>
        <topology evidence="1">Multi-pass membrane protein</topology>
    </subcellularLocation>
</comment>
<feature type="transmembrane region" description="Helical" evidence="9">
    <location>
        <begin position="399"/>
        <end position="420"/>
    </location>
</feature>